<proteinExistence type="predicted"/>
<dbReference type="EMBL" id="JANDBC010000001">
    <property type="protein sequence ID" value="MCP9290473.1"/>
    <property type="molecule type" value="Genomic_DNA"/>
</dbReference>
<gene>
    <name evidence="2" type="ORF">NM125_02620</name>
</gene>
<sequence>MNVLDSSGWLEYFTDGKYADTFEPIIENDEELLVPSICFYEVYKVLNRELGKSKALDGIALMANGKEVSVDQEIALTAAQINAELKLPMADSMIYAISQKYEAELWTLDSDFEGLEGVKYFSKKG</sequence>
<dbReference type="Proteomes" id="UP001139125">
    <property type="component" value="Unassembled WGS sequence"/>
</dbReference>
<keyword evidence="3" id="KW-1185">Reference proteome</keyword>
<dbReference type="Pfam" id="PF01850">
    <property type="entry name" value="PIN"/>
    <property type="match status" value="1"/>
</dbReference>
<dbReference type="SUPFAM" id="SSF88723">
    <property type="entry name" value="PIN domain-like"/>
    <property type="match status" value="1"/>
</dbReference>
<evidence type="ECO:0000313" key="3">
    <source>
        <dbReference type="Proteomes" id="UP001139125"/>
    </source>
</evidence>
<dbReference type="RefSeq" id="WP_255132583.1">
    <property type="nucleotide sequence ID" value="NZ_JANDBC010000001.1"/>
</dbReference>
<reference evidence="2" key="1">
    <citation type="submission" date="2022-06" db="EMBL/GenBank/DDBJ databases">
        <title>Gracilimonas sp. CAU 1638 isolated from sea sediment.</title>
        <authorList>
            <person name="Kim W."/>
        </authorList>
    </citation>
    <scope>NUCLEOTIDE SEQUENCE</scope>
    <source>
        <strain evidence="2">CAU 1638</strain>
    </source>
</reference>
<protein>
    <submittedName>
        <fullName evidence="2">Type II toxin-antitoxin system VapC family toxin</fullName>
    </submittedName>
</protein>
<dbReference type="AlphaFoldDB" id="A0A9X2REY5"/>
<evidence type="ECO:0000259" key="1">
    <source>
        <dbReference type="Pfam" id="PF01850"/>
    </source>
</evidence>
<organism evidence="2 3">
    <name type="scientific">Gracilimonas sediminicola</name>
    <dbReference type="NCBI Taxonomy" id="2952158"/>
    <lineage>
        <taxon>Bacteria</taxon>
        <taxon>Pseudomonadati</taxon>
        <taxon>Balneolota</taxon>
        <taxon>Balneolia</taxon>
        <taxon>Balneolales</taxon>
        <taxon>Balneolaceae</taxon>
        <taxon>Gracilimonas</taxon>
    </lineage>
</organism>
<dbReference type="CDD" id="cd18686">
    <property type="entry name" value="PIN_VapC-like"/>
    <property type="match status" value="1"/>
</dbReference>
<feature type="domain" description="PIN" evidence="1">
    <location>
        <begin position="3"/>
        <end position="114"/>
    </location>
</feature>
<name>A0A9X2REY5_9BACT</name>
<dbReference type="PANTHER" id="PTHR39677">
    <property type="entry name" value="RIBONUCLEASE VAPC6"/>
    <property type="match status" value="1"/>
</dbReference>
<dbReference type="Gene3D" id="3.40.50.1010">
    <property type="entry name" value="5'-nuclease"/>
    <property type="match status" value="1"/>
</dbReference>
<evidence type="ECO:0000313" key="2">
    <source>
        <dbReference type="EMBL" id="MCP9290473.1"/>
    </source>
</evidence>
<accession>A0A9X2REY5</accession>
<dbReference type="InterPro" id="IPR002716">
    <property type="entry name" value="PIN_dom"/>
</dbReference>
<dbReference type="InterPro" id="IPR029060">
    <property type="entry name" value="PIN-like_dom_sf"/>
</dbReference>
<comment type="caution">
    <text evidence="2">The sequence shown here is derived from an EMBL/GenBank/DDBJ whole genome shotgun (WGS) entry which is preliminary data.</text>
</comment>
<dbReference type="PANTHER" id="PTHR39677:SF4">
    <property type="entry name" value="RIBONUCLEASE VAPC6"/>
    <property type="match status" value="1"/>
</dbReference>